<feature type="compositionally biased region" description="Basic and acidic residues" evidence="1">
    <location>
        <begin position="90"/>
        <end position="99"/>
    </location>
</feature>
<feature type="compositionally biased region" description="Basic residues" evidence="1">
    <location>
        <begin position="78"/>
        <end position="89"/>
    </location>
</feature>
<evidence type="ECO:0000313" key="3">
    <source>
        <dbReference type="EMBL" id="ABV68866.1"/>
    </source>
</evidence>
<proteinExistence type="evidence at transcript level"/>
<feature type="chain" id="PRO_5002745137" evidence="2">
    <location>
        <begin position="18"/>
        <end position="99"/>
    </location>
</feature>
<evidence type="ECO:0000256" key="1">
    <source>
        <dbReference type="SAM" id="MobiDB-lite"/>
    </source>
</evidence>
<dbReference type="Gene3D" id="1.20.120.20">
    <property type="entry name" value="Apolipoprotein"/>
    <property type="match status" value="1"/>
</dbReference>
<name>A9XXC0_TRINI</name>
<sequence length="99" mass="10987">MAAKLLVLVACIALSHAGMVRRDAPPSPLQDIEKHAAEFQKTFSEQFNSLALLRRTNQKIQKKKTKCPHQGHDSCIRRSTKGAKRKASQKKGEHSVLGV</sequence>
<dbReference type="EMBL" id="EU016399">
    <property type="protein sequence ID" value="ABV68866.1"/>
    <property type="molecule type" value="mRNA"/>
</dbReference>
<feature type="signal peptide" evidence="2">
    <location>
        <begin position="1"/>
        <end position="17"/>
    </location>
</feature>
<protein>
    <submittedName>
        <fullName evidence="3">Apolipophorin III</fullName>
    </submittedName>
</protein>
<organism evidence="3">
    <name type="scientific">Trichoplusia ni</name>
    <name type="common">Cabbage looper</name>
    <dbReference type="NCBI Taxonomy" id="7111"/>
    <lineage>
        <taxon>Eukaryota</taxon>
        <taxon>Metazoa</taxon>
        <taxon>Ecdysozoa</taxon>
        <taxon>Arthropoda</taxon>
        <taxon>Hexapoda</taxon>
        <taxon>Insecta</taxon>
        <taxon>Pterygota</taxon>
        <taxon>Neoptera</taxon>
        <taxon>Endopterygota</taxon>
        <taxon>Lepidoptera</taxon>
        <taxon>Glossata</taxon>
        <taxon>Ditrysia</taxon>
        <taxon>Noctuoidea</taxon>
        <taxon>Noctuidae</taxon>
        <taxon>Plusiinae</taxon>
        <taxon>Trichoplusia</taxon>
    </lineage>
</organism>
<reference evidence="3" key="1">
    <citation type="journal article" date="2007" name="BMC Biol.">
        <title>Immune system responses and fitness costs associated with consumption of bacteria in larvae of Trichoplusia ni.</title>
        <authorList>
            <person name="Freitak D."/>
            <person name="Wheat C.W."/>
            <person name="Heckel D.G."/>
            <person name="Vogel H."/>
        </authorList>
    </citation>
    <scope>NUCLEOTIDE SEQUENCE</scope>
</reference>
<dbReference type="AlphaFoldDB" id="A9XXC0"/>
<evidence type="ECO:0000256" key="2">
    <source>
        <dbReference type="SAM" id="SignalP"/>
    </source>
</evidence>
<accession>A9XXC0</accession>
<keyword evidence="2" id="KW-0732">Signal</keyword>
<feature type="region of interest" description="Disordered" evidence="1">
    <location>
        <begin position="62"/>
        <end position="99"/>
    </location>
</feature>
<dbReference type="SUPFAM" id="SSF47857">
    <property type="entry name" value="Apolipophorin-III"/>
    <property type="match status" value="1"/>
</dbReference>